<accession>A0AAV4EMK4</accession>
<name>A0AAV4EMK4_9GAST</name>
<feature type="compositionally biased region" description="Low complexity" evidence="1">
    <location>
        <begin position="99"/>
        <end position="114"/>
    </location>
</feature>
<gene>
    <name evidence="2" type="ORF">ElyMa_000125900</name>
</gene>
<evidence type="ECO:0000256" key="1">
    <source>
        <dbReference type="SAM" id="MobiDB-lite"/>
    </source>
</evidence>
<dbReference type="EMBL" id="BMAT01000235">
    <property type="protein sequence ID" value="GFR62247.1"/>
    <property type="molecule type" value="Genomic_DNA"/>
</dbReference>
<feature type="compositionally biased region" description="Polar residues" evidence="1">
    <location>
        <begin position="131"/>
        <end position="144"/>
    </location>
</feature>
<proteinExistence type="predicted"/>
<sequence length="144" mass="16479">MNKISKTLKKMKTKKHGQLVARLNIFGQECRQGRKNLNYFACIQAFIQNQRCGRRKWYSLNKNNNNNNITLTLASRPLVVDQLLAHKTAVWTSKVVQSEQQQQEQQQQQQQEQQQDTHPGKQTPGCRPVACTQNTGVDVESGTV</sequence>
<dbReference type="AlphaFoldDB" id="A0AAV4EMK4"/>
<feature type="region of interest" description="Disordered" evidence="1">
    <location>
        <begin position="96"/>
        <end position="144"/>
    </location>
</feature>
<comment type="caution">
    <text evidence="2">The sequence shown here is derived from an EMBL/GenBank/DDBJ whole genome shotgun (WGS) entry which is preliminary data.</text>
</comment>
<organism evidence="2 3">
    <name type="scientific">Elysia marginata</name>
    <dbReference type="NCBI Taxonomy" id="1093978"/>
    <lineage>
        <taxon>Eukaryota</taxon>
        <taxon>Metazoa</taxon>
        <taxon>Spiralia</taxon>
        <taxon>Lophotrochozoa</taxon>
        <taxon>Mollusca</taxon>
        <taxon>Gastropoda</taxon>
        <taxon>Heterobranchia</taxon>
        <taxon>Euthyneura</taxon>
        <taxon>Panpulmonata</taxon>
        <taxon>Sacoglossa</taxon>
        <taxon>Placobranchoidea</taxon>
        <taxon>Plakobranchidae</taxon>
        <taxon>Elysia</taxon>
    </lineage>
</organism>
<protein>
    <submittedName>
        <fullName evidence="2">Uncharacterized protein</fullName>
    </submittedName>
</protein>
<evidence type="ECO:0000313" key="2">
    <source>
        <dbReference type="EMBL" id="GFR62247.1"/>
    </source>
</evidence>
<evidence type="ECO:0000313" key="3">
    <source>
        <dbReference type="Proteomes" id="UP000762676"/>
    </source>
</evidence>
<reference evidence="2 3" key="1">
    <citation type="journal article" date="2021" name="Elife">
        <title>Chloroplast acquisition without the gene transfer in kleptoplastic sea slugs, Plakobranchus ocellatus.</title>
        <authorList>
            <person name="Maeda T."/>
            <person name="Takahashi S."/>
            <person name="Yoshida T."/>
            <person name="Shimamura S."/>
            <person name="Takaki Y."/>
            <person name="Nagai Y."/>
            <person name="Toyoda A."/>
            <person name="Suzuki Y."/>
            <person name="Arimoto A."/>
            <person name="Ishii H."/>
            <person name="Satoh N."/>
            <person name="Nishiyama T."/>
            <person name="Hasebe M."/>
            <person name="Maruyama T."/>
            <person name="Minagawa J."/>
            <person name="Obokata J."/>
            <person name="Shigenobu S."/>
        </authorList>
    </citation>
    <scope>NUCLEOTIDE SEQUENCE [LARGE SCALE GENOMIC DNA]</scope>
</reference>
<dbReference type="Proteomes" id="UP000762676">
    <property type="component" value="Unassembled WGS sequence"/>
</dbReference>
<keyword evidence="3" id="KW-1185">Reference proteome</keyword>